<sequence>MKKIISILTTLLLVIILTACSSTTEGGKDTSDIDVVSDMEGTVRVSVAGFPLEDGIDPITGKETIGFENFLKNEFEPRYPNIELEIYQVPWDNAQAKQTAMLQSKDVDLIYSGGAFAAQWMEQGLLRGIEDLIEDDSDFDGSIYLEGIWENSYSTVSYDGERFGLPSVLGKRVTVYDKQLFEEWGVEPLSENPSPEEILEKAKQMTGKNPVTGEKNYGLYFSGKALNASTFVALTHAFGAEGAKGSLDDLKNIEWKLDEPEMVKVMEWLAEAAQYPPIDFLNEKGNENFGTEMNNIAIALDDAGGPVMGEYLANDNKEILDRYEAALNLGPNGEGWVAMDPFVMAKDAKNVEASWEVMKFLTGYETQKWNYDNYTATPTLVDADFVPKEDKFSQKAMEIADISPSVLMDEANPFFSSEIVPAVNGFISNAANGKTPDIEKFLSDLQERAEKWSANQ</sequence>
<dbReference type="Proteomes" id="UP000679950">
    <property type="component" value="Unassembled WGS sequence"/>
</dbReference>
<dbReference type="InterPro" id="IPR050490">
    <property type="entry name" value="Bact_solute-bd_prot1"/>
</dbReference>
<name>A0ABQ4KL05_9BACI</name>
<protein>
    <submittedName>
        <fullName evidence="2">Sugar ABC transporter substrate-binding protein</fullName>
    </submittedName>
</protein>
<dbReference type="PROSITE" id="PS51257">
    <property type="entry name" value="PROKAR_LIPOPROTEIN"/>
    <property type="match status" value="1"/>
</dbReference>
<dbReference type="InterPro" id="IPR006059">
    <property type="entry name" value="SBP"/>
</dbReference>
<dbReference type="Pfam" id="PF01547">
    <property type="entry name" value="SBP_bac_1"/>
    <property type="match status" value="1"/>
</dbReference>
<dbReference type="SUPFAM" id="SSF53850">
    <property type="entry name" value="Periplasmic binding protein-like II"/>
    <property type="match status" value="1"/>
</dbReference>
<feature type="signal peptide" evidence="1">
    <location>
        <begin position="1"/>
        <end position="21"/>
    </location>
</feature>
<evidence type="ECO:0000313" key="3">
    <source>
        <dbReference type="Proteomes" id="UP000679950"/>
    </source>
</evidence>
<comment type="caution">
    <text evidence="2">The sequence shown here is derived from an EMBL/GenBank/DDBJ whole genome shotgun (WGS) entry which is preliminary data.</text>
</comment>
<dbReference type="RefSeq" id="WP_212966781.1">
    <property type="nucleotide sequence ID" value="NZ_BORB01000027.1"/>
</dbReference>
<accession>A0ABQ4KL05</accession>
<proteinExistence type="predicted"/>
<dbReference type="PANTHER" id="PTHR43649:SF12">
    <property type="entry name" value="DIACETYLCHITOBIOSE BINDING PROTEIN DASA"/>
    <property type="match status" value="1"/>
</dbReference>
<evidence type="ECO:0000256" key="1">
    <source>
        <dbReference type="SAM" id="SignalP"/>
    </source>
</evidence>
<keyword evidence="3" id="KW-1185">Reference proteome</keyword>
<dbReference type="PANTHER" id="PTHR43649">
    <property type="entry name" value="ARABINOSE-BINDING PROTEIN-RELATED"/>
    <property type="match status" value="1"/>
</dbReference>
<dbReference type="EMBL" id="BORB01000027">
    <property type="protein sequence ID" value="GIN58632.1"/>
    <property type="molecule type" value="Genomic_DNA"/>
</dbReference>
<keyword evidence="1" id="KW-0732">Signal</keyword>
<reference evidence="2 3" key="1">
    <citation type="submission" date="2021-03" db="EMBL/GenBank/DDBJ databases">
        <title>Antimicrobial resistance genes in bacteria isolated from Japanese honey, and their potential for conferring macrolide and lincosamide resistance in the American foulbrood pathogen Paenibacillus larvae.</title>
        <authorList>
            <person name="Okamoto M."/>
            <person name="Kumagai M."/>
            <person name="Kanamori H."/>
            <person name="Takamatsu D."/>
        </authorList>
    </citation>
    <scope>NUCLEOTIDE SEQUENCE [LARGE SCALE GENOMIC DNA]</scope>
    <source>
        <strain evidence="2 3">J8TS2</strain>
    </source>
</reference>
<feature type="chain" id="PRO_5046770728" evidence="1">
    <location>
        <begin position="22"/>
        <end position="456"/>
    </location>
</feature>
<gene>
    <name evidence="2" type="ORF">J8TS2_29510</name>
</gene>
<evidence type="ECO:0000313" key="2">
    <source>
        <dbReference type="EMBL" id="GIN58632.1"/>
    </source>
</evidence>
<dbReference type="Gene3D" id="3.40.190.10">
    <property type="entry name" value="Periplasmic binding protein-like II"/>
    <property type="match status" value="1"/>
</dbReference>
<organism evidence="2 3">
    <name type="scientific">Lederbergia ruris</name>
    <dbReference type="NCBI Taxonomy" id="217495"/>
    <lineage>
        <taxon>Bacteria</taxon>
        <taxon>Bacillati</taxon>
        <taxon>Bacillota</taxon>
        <taxon>Bacilli</taxon>
        <taxon>Bacillales</taxon>
        <taxon>Bacillaceae</taxon>
        <taxon>Lederbergia</taxon>
    </lineage>
</organism>